<feature type="transmembrane region" description="Helical" evidence="1">
    <location>
        <begin position="113"/>
        <end position="134"/>
    </location>
</feature>
<keyword evidence="1" id="KW-1133">Transmembrane helix</keyword>
<protein>
    <submittedName>
        <fullName evidence="3">DUF1648 domain-containing protein</fullName>
    </submittedName>
</protein>
<comment type="caution">
    <text evidence="3">The sequence shown here is derived from an EMBL/GenBank/DDBJ whole genome shotgun (WGS) entry which is preliminary data.</text>
</comment>
<evidence type="ECO:0000259" key="2">
    <source>
        <dbReference type="Pfam" id="PF07853"/>
    </source>
</evidence>
<dbReference type="AlphaFoldDB" id="A0A5D0REC8"/>
<proteinExistence type="predicted"/>
<feature type="domain" description="DUF1648" evidence="2">
    <location>
        <begin position="27"/>
        <end position="72"/>
    </location>
</feature>
<gene>
    <name evidence="3" type="ORF">ES674_08010</name>
</gene>
<evidence type="ECO:0000313" key="4">
    <source>
        <dbReference type="Proteomes" id="UP000323720"/>
    </source>
</evidence>
<evidence type="ECO:0000313" key="3">
    <source>
        <dbReference type="EMBL" id="TYB79683.1"/>
    </source>
</evidence>
<accession>A0A5D0REC8</accession>
<dbReference type="EMBL" id="VSKK01000001">
    <property type="protein sequence ID" value="TYB79683.1"/>
    <property type="molecule type" value="Genomic_DNA"/>
</dbReference>
<reference evidence="3 4" key="1">
    <citation type="submission" date="2019-08" db="EMBL/GenBank/DDBJ databases">
        <title>Genomes of Antarctic Bizionia species.</title>
        <authorList>
            <person name="Bowman J.P."/>
        </authorList>
    </citation>
    <scope>NUCLEOTIDE SEQUENCE [LARGE SCALE GENOMIC DNA]</scope>
    <source>
        <strain evidence="3 4">ADA-4</strain>
    </source>
</reference>
<dbReference type="Proteomes" id="UP000323720">
    <property type="component" value="Unassembled WGS sequence"/>
</dbReference>
<keyword evidence="1" id="KW-0812">Transmembrane</keyword>
<dbReference type="InterPro" id="IPR012867">
    <property type="entry name" value="DUF1648"/>
</dbReference>
<feature type="transmembrane region" description="Helical" evidence="1">
    <location>
        <begin position="20"/>
        <end position="42"/>
    </location>
</feature>
<sequence>MFYQDRPKITLDKSTFDNFLDVFAFGLLIVTIIYTVLNYSALPDQIPMHFNYSGDITRFDDKDMIWLFPILGIATVSGIFYLNKFPHVFNYPQKITPENAKEFYSDATRMLRFINVSISLLFSIILFEIVQVSLNNAKIISQAANYIIMSIVILMTIGPLIYAFLNLKKKKT</sequence>
<name>A0A5D0REC8_9FLAO</name>
<dbReference type="RefSeq" id="WP_148403416.1">
    <property type="nucleotide sequence ID" value="NZ_VSKK01000001.1"/>
</dbReference>
<keyword evidence="1" id="KW-0472">Membrane</keyword>
<feature type="transmembrane region" description="Helical" evidence="1">
    <location>
        <begin position="146"/>
        <end position="165"/>
    </location>
</feature>
<organism evidence="3 4">
    <name type="scientific">Bizionia myxarmorum</name>
    <dbReference type="NCBI Taxonomy" id="291186"/>
    <lineage>
        <taxon>Bacteria</taxon>
        <taxon>Pseudomonadati</taxon>
        <taxon>Bacteroidota</taxon>
        <taxon>Flavobacteriia</taxon>
        <taxon>Flavobacteriales</taxon>
        <taxon>Flavobacteriaceae</taxon>
        <taxon>Bizionia</taxon>
    </lineage>
</organism>
<keyword evidence="4" id="KW-1185">Reference proteome</keyword>
<feature type="transmembrane region" description="Helical" evidence="1">
    <location>
        <begin position="64"/>
        <end position="82"/>
    </location>
</feature>
<evidence type="ECO:0000256" key="1">
    <source>
        <dbReference type="SAM" id="Phobius"/>
    </source>
</evidence>
<dbReference type="Pfam" id="PF07853">
    <property type="entry name" value="DUF1648"/>
    <property type="match status" value="1"/>
</dbReference>
<dbReference type="OrthoDB" id="9808690at2"/>